<protein>
    <submittedName>
        <fullName evidence="3">G1515 protein</fullName>
    </submittedName>
</protein>
<dbReference type="EMBL" id="CAXHTA020000002">
    <property type="protein sequence ID" value="CAL5219639.1"/>
    <property type="molecule type" value="Genomic_DNA"/>
</dbReference>
<dbReference type="InterPro" id="IPR011993">
    <property type="entry name" value="PH-like_dom_sf"/>
</dbReference>
<feature type="domain" description="NECAP PHear" evidence="2">
    <location>
        <begin position="6"/>
        <end position="178"/>
    </location>
</feature>
<dbReference type="PANTHER" id="PTHR12847:SF3">
    <property type="entry name" value="EAR-BINDING COAT-ASSOCIATED PROTEIN 2, PUTATIVE, EXPRESSED-RELATED"/>
    <property type="match status" value="1"/>
</dbReference>
<dbReference type="Proteomes" id="UP001497392">
    <property type="component" value="Unassembled WGS sequence"/>
</dbReference>
<keyword evidence="4" id="KW-1185">Reference proteome</keyword>
<organism evidence="3 4">
    <name type="scientific">Coccomyxa viridis</name>
    <dbReference type="NCBI Taxonomy" id="1274662"/>
    <lineage>
        <taxon>Eukaryota</taxon>
        <taxon>Viridiplantae</taxon>
        <taxon>Chlorophyta</taxon>
        <taxon>core chlorophytes</taxon>
        <taxon>Trebouxiophyceae</taxon>
        <taxon>Trebouxiophyceae incertae sedis</taxon>
        <taxon>Coccomyxaceae</taxon>
        <taxon>Coccomyxa</taxon>
    </lineage>
</organism>
<accession>A0ABP1FI63</accession>
<evidence type="ECO:0000256" key="1">
    <source>
        <dbReference type="SAM" id="MobiDB-lite"/>
    </source>
</evidence>
<dbReference type="Pfam" id="PF07933">
    <property type="entry name" value="DUF1681"/>
    <property type="match status" value="1"/>
</dbReference>
<evidence type="ECO:0000313" key="4">
    <source>
        <dbReference type="Proteomes" id="UP001497392"/>
    </source>
</evidence>
<gene>
    <name evidence="3" type="primary">g1515</name>
    <name evidence="3" type="ORF">VP750_LOCUS1298</name>
</gene>
<evidence type="ECO:0000259" key="2">
    <source>
        <dbReference type="Pfam" id="PF07933"/>
    </source>
</evidence>
<feature type="compositionally biased region" description="Polar residues" evidence="1">
    <location>
        <begin position="253"/>
        <end position="278"/>
    </location>
</feature>
<comment type="caution">
    <text evidence="3">The sequence shown here is derived from an EMBL/GenBank/DDBJ whole genome shotgun (WGS) entry which is preliminary data.</text>
</comment>
<evidence type="ECO:0000313" key="3">
    <source>
        <dbReference type="EMBL" id="CAL5219639.1"/>
    </source>
</evidence>
<dbReference type="SUPFAM" id="SSF50729">
    <property type="entry name" value="PH domain-like"/>
    <property type="match status" value="1"/>
</dbReference>
<reference evidence="3 4" key="1">
    <citation type="submission" date="2024-06" db="EMBL/GenBank/DDBJ databases">
        <authorList>
            <person name="Kraege A."/>
            <person name="Thomma B."/>
        </authorList>
    </citation>
    <scope>NUCLEOTIDE SEQUENCE [LARGE SCALE GENOMIC DNA]</scope>
</reference>
<dbReference type="Gene3D" id="2.30.29.30">
    <property type="entry name" value="Pleckstrin-homology domain (PH domain)/Phosphotyrosine-binding domain (PTB)"/>
    <property type="match status" value="1"/>
</dbReference>
<dbReference type="InterPro" id="IPR012466">
    <property type="entry name" value="NECAP_PHear"/>
</dbReference>
<feature type="compositionally biased region" description="Basic and acidic residues" evidence="1">
    <location>
        <begin position="279"/>
        <end position="290"/>
    </location>
</feature>
<dbReference type="PANTHER" id="PTHR12847">
    <property type="entry name" value="ATP-BINDING CASSETTE ABC TRANSPORTER-RELATED"/>
    <property type="match status" value="1"/>
</dbReference>
<dbReference type="CDD" id="cd13228">
    <property type="entry name" value="PHear_NECAP"/>
    <property type="match status" value="1"/>
</dbReference>
<name>A0ABP1FI63_9CHLO</name>
<feature type="compositionally biased region" description="Low complexity" evidence="1">
    <location>
        <begin position="185"/>
        <end position="198"/>
    </location>
</feature>
<sequence length="290" mass="31502">MESDKIEQTLYQCREVQLYRIPPRPSSGGHKSGDWKVDDRIFQGRLRVVSIGELCELRLEETGSGELFAMCPVPLGQREAAVEPASDSSRYFVLRLVDAQTKRHAFIGMGFADRSDAFDFNVALADHEKFCRRAKEVQVAKQDVRNEAPAAPCSEVASLYKKQDLSLKQGETLKINMKRPTNEKSSGSAGGFLSSLPGEQSSEDSPALISLAPPPPQGRSAAQHFSGVDSSASQSSKPPPAAESGDAEFFSLSGPSDSQAVASQMSNLKPFGTQQTKTTAKEHDSWATFE</sequence>
<proteinExistence type="predicted"/>
<feature type="region of interest" description="Disordered" evidence="1">
    <location>
        <begin position="172"/>
        <end position="290"/>
    </location>
</feature>